<gene>
    <name evidence="2" type="ORF">D7X96_05185</name>
</gene>
<dbReference type="GO" id="GO:0004180">
    <property type="term" value="F:carboxypeptidase activity"/>
    <property type="evidence" value="ECO:0007669"/>
    <property type="project" value="UniProtKB-KW"/>
</dbReference>
<protein>
    <submittedName>
        <fullName evidence="2">Carboxypeptidase regulatory-like domain-containing protein</fullName>
    </submittedName>
</protein>
<evidence type="ECO:0000313" key="3">
    <source>
        <dbReference type="Proteomes" id="UP000282656"/>
    </source>
</evidence>
<dbReference type="PROSITE" id="PS51257">
    <property type="entry name" value="PROKAR_LIPOPROTEIN"/>
    <property type="match status" value="1"/>
</dbReference>
<organism evidence="2 3">
    <name type="scientific">Corallococcus interemptor</name>
    <dbReference type="NCBI Taxonomy" id="2316720"/>
    <lineage>
        <taxon>Bacteria</taxon>
        <taxon>Pseudomonadati</taxon>
        <taxon>Myxococcota</taxon>
        <taxon>Myxococcia</taxon>
        <taxon>Myxococcales</taxon>
        <taxon>Cystobacterineae</taxon>
        <taxon>Myxococcaceae</taxon>
        <taxon>Corallococcus</taxon>
    </lineage>
</organism>
<accession>A0A3A8QUQ7</accession>
<comment type="caution">
    <text evidence="2">The sequence shown here is derived from an EMBL/GenBank/DDBJ whole genome shotgun (WGS) entry which is preliminary data.</text>
</comment>
<keyword evidence="2" id="KW-0121">Carboxypeptidase</keyword>
<keyword evidence="2" id="KW-0378">Hydrolase</keyword>
<dbReference type="AlphaFoldDB" id="A0A3A8QUQ7"/>
<evidence type="ECO:0000256" key="1">
    <source>
        <dbReference type="SAM" id="SignalP"/>
    </source>
</evidence>
<feature type="signal peptide" evidence="1">
    <location>
        <begin position="1"/>
        <end position="28"/>
    </location>
</feature>
<evidence type="ECO:0000313" key="2">
    <source>
        <dbReference type="EMBL" id="RKH72476.1"/>
    </source>
</evidence>
<reference evidence="3" key="1">
    <citation type="submission" date="2018-09" db="EMBL/GenBank/DDBJ databases">
        <authorList>
            <person name="Livingstone P.G."/>
            <person name="Whitworth D.E."/>
        </authorList>
    </citation>
    <scope>NUCLEOTIDE SEQUENCE [LARGE SCALE GENOMIC DNA]</scope>
    <source>
        <strain evidence="3">AB047A</strain>
    </source>
</reference>
<dbReference type="EMBL" id="RAWM01000008">
    <property type="protein sequence ID" value="RKH72476.1"/>
    <property type="molecule type" value="Genomic_DNA"/>
</dbReference>
<proteinExistence type="predicted"/>
<dbReference type="Proteomes" id="UP000282656">
    <property type="component" value="Unassembled WGS sequence"/>
</dbReference>
<keyword evidence="2" id="KW-0645">Protease</keyword>
<feature type="chain" id="PRO_5017247201" evidence="1">
    <location>
        <begin position="29"/>
        <end position="258"/>
    </location>
</feature>
<sequence length="258" mass="27784">MDMVKSLTHAGRLFVVAAAFLLLSCASAGSQASAANNNVAEAQASKVAMRIELSQQLKAELAENEQHIHQALQELPEVKVSSLSGPCKNEKAFDASTVRKSYNRIRNESLAAFGARAETAEARAAAEREFPALPAPSTSECYGSAPIYTPSAISGLQSQLTAWARDSEKFSLLIDVTVRSSPQAIVQLRPVAATNVFGPAWTAFTFPSMFRGNYQLSVSADGYKPFETKFNLSDYDAPRIRCVLVENSKAGLSKCALE</sequence>
<keyword evidence="1" id="KW-0732">Signal</keyword>
<name>A0A3A8QUQ7_9BACT</name>
<keyword evidence="3" id="KW-1185">Reference proteome</keyword>